<gene>
    <name evidence="2" type="ORF">GOBAR_AA09246</name>
</gene>
<dbReference type="PANTHER" id="PTHR31476">
    <property type="entry name" value="PROTEIN WHAT'S THIS FACTOR 1 HOMOLOG, CHLOROPLASTIC"/>
    <property type="match status" value="1"/>
</dbReference>
<dbReference type="Proteomes" id="UP000239757">
    <property type="component" value="Unassembled WGS sequence"/>
</dbReference>
<organism evidence="2 3">
    <name type="scientific">Gossypium barbadense</name>
    <name type="common">Sea Island cotton</name>
    <name type="synonym">Hibiscus barbadensis</name>
    <dbReference type="NCBI Taxonomy" id="3634"/>
    <lineage>
        <taxon>Eukaryota</taxon>
        <taxon>Viridiplantae</taxon>
        <taxon>Streptophyta</taxon>
        <taxon>Embryophyta</taxon>
        <taxon>Tracheophyta</taxon>
        <taxon>Spermatophyta</taxon>
        <taxon>Magnoliopsida</taxon>
        <taxon>eudicotyledons</taxon>
        <taxon>Gunneridae</taxon>
        <taxon>Pentapetalae</taxon>
        <taxon>rosids</taxon>
        <taxon>malvids</taxon>
        <taxon>Malvales</taxon>
        <taxon>Malvaceae</taxon>
        <taxon>Malvoideae</taxon>
        <taxon>Gossypium</taxon>
    </lineage>
</organism>
<dbReference type="InterPro" id="IPR021099">
    <property type="entry name" value="PORR_domain"/>
</dbReference>
<dbReference type="EMBL" id="KZ663600">
    <property type="protein sequence ID" value="PPS11398.1"/>
    <property type="molecule type" value="Genomic_DNA"/>
</dbReference>
<proteinExistence type="predicted"/>
<dbReference type="InterPro" id="IPR045040">
    <property type="entry name" value="PORR_fam"/>
</dbReference>
<dbReference type="PANTHER" id="PTHR31476:SF12">
    <property type="entry name" value="UBIQUITIN CARBOXYL-TERMINAL HYDROLASE FAMILY PROTEIN"/>
    <property type="match status" value="1"/>
</dbReference>
<dbReference type="GO" id="GO:0003723">
    <property type="term" value="F:RNA binding"/>
    <property type="evidence" value="ECO:0007669"/>
    <property type="project" value="InterPro"/>
</dbReference>
<evidence type="ECO:0000313" key="2">
    <source>
        <dbReference type="EMBL" id="PPS11398.1"/>
    </source>
</evidence>
<sequence length="585" mass="68946">MMHINKLKTILNIHQLMAQRKRGPFVSVQLMSRWRNIVGLNVGMGEFLHKYPHVFELFVHPLRRNLCCKITQRMRDLIDEEEKIVKEYEPELVQKVKKLLMMSKNGTLHVHALRLIRRELGLPEDFRDSILRTHSKDFRLVDLEIVELVDRNESLAKAEVEKWREKEYVDKWLSEFETSYAFPINFPTGFKIEGDKLMMHINKLKTILNIHQLMAQRKRGPFVSVQLMSRWRNIVGLNVGMGEFLHKYPHVFELFVHPLRRNLCCKITQRMRDLIDEEEKIVKEYEPELVQKVKKLLMMSKNGTLHVHALRLIRRELGLPEDFRDSILRTHSKDFRLVDLEIVELVDRNESLAKAEVEKWREKEYVDKWLSEFETSYAFPINFPTGFKIEGGYREKLKNWQRLPYLKPYVSKEVLRVRTCGGIERFEKRAVGIIHELLSLTVEKMLEVDRLAHFRKDFAIEVNVCELLLKHPGIFYICTKGSTQTVFLREAYSKGCLALPNPIYVVRRKMLDLILLGRRNTRSLEDLEEIKEERNGSVFRTNVGGRRDGDWVIPILDSYDQTAFGSLGDINDSKQPFDGCESGRN</sequence>
<evidence type="ECO:0000259" key="1">
    <source>
        <dbReference type="Pfam" id="PF11955"/>
    </source>
</evidence>
<dbReference type="Pfam" id="PF11955">
    <property type="entry name" value="PORR"/>
    <property type="match status" value="2"/>
</dbReference>
<reference evidence="2 3" key="1">
    <citation type="submission" date="2015-01" db="EMBL/GenBank/DDBJ databases">
        <title>Genome of allotetraploid Gossypium barbadense reveals genomic plasticity and fiber elongation in cotton evolution.</title>
        <authorList>
            <person name="Chen X."/>
            <person name="Liu X."/>
            <person name="Zhao B."/>
            <person name="Zheng H."/>
            <person name="Hu Y."/>
            <person name="Lu G."/>
            <person name="Yang C."/>
            <person name="Chen J."/>
            <person name="Shan C."/>
            <person name="Zhang L."/>
            <person name="Zhou Y."/>
            <person name="Wang L."/>
            <person name="Guo W."/>
            <person name="Bai Y."/>
            <person name="Ruan J."/>
            <person name="Shangguan X."/>
            <person name="Mao Y."/>
            <person name="Jiang J."/>
            <person name="Zhu Y."/>
            <person name="Lei J."/>
            <person name="Kang H."/>
            <person name="Chen S."/>
            <person name="He X."/>
            <person name="Wang R."/>
            <person name="Wang Y."/>
            <person name="Chen J."/>
            <person name="Wang L."/>
            <person name="Yu S."/>
            <person name="Wang B."/>
            <person name="Wei J."/>
            <person name="Song S."/>
            <person name="Lu X."/>
            <person name="Gao Z."/>
            <person name="Gu W."/>
            <person name="Deng X."/>
            <person name="Ma D."/>
            <person name="Wang S."/>
            <person name="Liang W."/>
            <person name="Fang L."/>
            <person name="Cai C."/>
            <person name="Zhu X."/>
            <person name="Zhou B."/>
            <person name="Zhang Y."/>
            <person name="Chen Z."/>
            <person name="Xu S."/>
            <person name="Zhu R."/>
            <person name="Wang S."/>
            <person name="Zhang T."/>
            <person name="Zhao G."/>
        </authorList>
    </citation>
    <scope>NUCLEOTIDE SEQUENCE [LARGE SCALE GENOMIC DNA]</scope>
    <source>
        <strain evidence="3">cv. Xinhai21</strain>
        <tissue evidence="2">Leaf</tissue>
    </source>
</reference>
<accession>A0A2P5Y723</accession>
<protein>
    <recommendedName>
        <fullName evidence="1">PORR domain-containing protein</fullName>
    </recommendedName>
</protein>
<dbReference type="OrthoDB" id="1551582at2759"/>
<name>A0A2P5Y723_GOSBA</name>
<evidence type="ECO:0000313" key="3">
    <source>
        <dbReference type="Proteomes" id="UP000239757"/>
    </source>
</evidence>
<dbReference type="AlphaFoldDB" id="A0A2P5Y723"/>
<feature type="domain" description="PORR" evidence="1">
    <location>
        <begin position="195"/>
        <end position="518"/>
    </location>
</feature>
<feature type="domain" description="PORR" evidence="1">
    <location>
        <begin position="4"/>
        <end position="193"/>
    </location>
</feature>